<dbReference type="EMBL" id="VMGI01000002">
    <property type="protein sequence ID" value="TSC94129.1"/>
    <property type="molecule type" value="Genomic_DNA"/>
</dbReference>
<sequence>TFLIKKTKFLLVSIYLVLLDREQFLECKHVVVVDMQIELNLQLQLKMRAEEILRSMEFFMTQFENNI</sequence>
<evidence type="ECO:0000313" key="1">
    <source>
        <dbReference type="EMBL" id="TSC94129.1"/>
    </source>
</evidence>
<comment type="caution">
    <text evidence="1">The sequence shown here is derived from an EMBL/GenBank/DDBJ whole genome shotgun (WGS) entry which is preliminary data.</text>
</comment>
<organism evidence="1 2">
    <name type="scientific">Candidatus Berkelbacteria bacterium Licking1014_85</name>
    <dbReference type="NCBI Taxonomy" id="2017148"/>
    <lineage>
        <taxon>Bacteria</taxon>
        <taxon>Candidatus Berkelbacteria</taxon>
    </lineage>
</organism>
<accession>A0A554LNB8</accession>
<gene>
    <name evidence="1" type="ORF">CEN91_33</name>
</gene>
<evidence type="ECO:0000313" key="2">
    <source>
        <dbReference type="Proteomes" id="UP000315589"/>
    </source>
</evidence>
<feature type="non-terminal residue" evidence="1">
    <location>
        <position position="1"/>
    </location>
</feature>
<reference evidence="1 2" key="1">
    <citation type="submission" date="2017-07" db="EMBL/GenBank/DDBJ databases">
        <title>Mechanisms for carbon and nitrogen cycling indicate functional differentiation within the Candidate Phyla Radiation.</title>
        <authorList>
            <person name="Danczak R.E."/>
            <person name="Johnston M.D."/>
            <person name="Kenah C."/>
            <person name="Slattery M."/>
            <person name="Wrighton K.C."/>
            <person name="Wilkins M.J."/>
        </authorList>
    </citation>
    <scope>NUCLEOTIDE SEQUENCE [LARGE SCALE GENOMIC DNA]</scope>
    <source>
        <strain evidence="1">Licking1014_85</strain>
    </source>
</reference>
<protein>
    <submittedName>
        <fullName evidence="1">Uncharacterized protein</fullName>
    </submittedName>
</protein>
<name>A0A554LNB8_9BACT</name>
<dbReference type="AlphaFoldDB" id="A0A554LNB8"/>
<dbReference type="Proteomes" id="UP000315589">
    <property type="component" value="Unassembled WGS sequence"/>
</dbReference>
<proteinExistence type="predicted"/>